<name>A0A316DEI8_9BACL</name>
<dbReference type="RefSeq" id="WP_109687830.1">
    <property type="nucleotide sequence ID" value="NZ_QGGL01000005.1"/>
</dbReference>
<gene>
    <name evidence="3" type="ORF">C7459_105134</name>
</gene>
<accession>A0A316DEI8</accession>
<comment type="similarity">
    <text evidence="1">Belongs to the aspartate/glutamate racemases family.</text>
</comment>
<dbReference type="NCBIfam" id="TIGR00035">
    <property type="entry name" value="asp_race"/>
    <property type="match status" value="1"/>
</dbReference>
<dbReference type="PANTHER" id="PTHR21198">
    <property type="entry name" value="GLUTAMATE RACEMASE"/>
    <property type="match status" value="1"/>
</dbReference>
<evidence type="ECO:0000256" key="1">
    <source>
        <dbReference type="ARBA" id="ARBA00007847"/>
    </source>
</evidence>
<dbReference type="Gene3D" id="3.40.50.1860">
    <property type="match status" value="2"/>
</dbReference>
<protein>
    <submittedName>
        <fullName evidence="3">Aspartate racemase</fullName>
    </submittedName>
</protein>
<dbReference type="InterPro" id="IPR004380">
    <property type="entry name" value="Asp_race"/>
</dbReference>
<dbReference type="Proteomes" id="UP000245634">
    <property type="component" value="Unassembled WGS sequence"/>
</dbReference>
<organism evidence="3 4">
    <name type="scientific">Tumebacillus permanentifrigoris</name>
    <dbReference type="NCBI Taxonomy" id="378543"/>
    <lineage>
        <taxon>Bacteria</taxon>
        <taxon>Bacillati</taxon>
        <taxon>Bacillota</taxon>
        <taxon>Bacilli</taxon>
        <taxon>Bacillales</taxon>
        <taxon>Alicyclobacillaceae</taxon>
        <taxon>Tumebacillus</taxon>
    </lineage>
</organism>
<evidence type="ECO:0000313" key="3">
    <source>
        <dbReference type="EMBL" id="PWK14377.1"/>
    </source>
</evidence>
<evidence type="ECO:0000256" key="2">
    <source>
        <dbReference type="ARBA" id="ARBA00023235"/>
    </source>
</evidence>
<reference evidence="3 4" key="1">
    <citation type="submission" date="2018-05" db="EMBL/GenBank/DDBJ databases">
        <title>Genomic Encyclopedia of Type Strains, Phase IV (KMG-IV): sequencing the most valuable type-strain genomes for metagenomic binning, comparative biology and taxonomic classification.</title>
        <authorList>
            <person name="Goeker M."/>
        </authorList>
    </citation>
    <scope>NUCLEOTIDE SEQUENCE [LARGE SCALE GENOMIC DNA]</scope>
    <source>
        <strain evidence="3 4">DSM 18773</strain>
    </source>
</reference>
<evidence type="ECO:0000313" key="4">
    <source>
        <dbReference type="Proteomes" id="UP000245634"/>
    </source>
</evidence>
<dbReference type="OrthoDB" id="9803739at2"/>
<dbReference type="EMBL" id="QGGL01000005">
    <property type="protein sequence ID" value="PWK14377.1"/>
    <property type="molecule type" value="Genomic_DNA"/>
</dbReference>
<sequence>MKTIGLLGGMSWESTAVYYRQLNELVREHGGGLHSAKILMHSFDFAEIVALQQAGDWKKASDLLAEAGQNLERAGANLLLICTNTMHQVAADVQAAVSIPLVHIVDVTADAIRAKGMRKVGLLGTKYTMAMDFYRERMLLHGIEVIVPCDEQQAVVNGVIFDELCQGVVQECSRHQYQGVVQALIERGAEGIVLGCTEIMLLLSQEHSPVPLFDSTMLHVQRAVALAIQADKQVGATLTC</sequence>
<keyword evidence="4" id="KW-1185">Reference proteome</keyword>
<dbReference type="InterPro" id="IPR015942">
    <property type="entry name" value="Asp/Glu/hydantoin_racemase"/>
</dbReference>
<dbReference type="Pfam" id="PF01177">
    <property type="entry name" value="Asp_Glu_race"/>
    <property type="match status" value="1"/>
</dbReference>
<dbReference type="AlphaFoldDB" id="A0A316DEI8"/>
<dbReference type="GO" id="GO:0047661">
    <property type="term" value="F:amino-acid racemase activity"/>
    <property type="evidence" value="ECO:0007669"/>
    <property type="project" value="InterPro"/>
</dbReference>
<dbReference type="InterPro" id="IPR001920">
    <property type="entry name" value="Asp/Glu_race"/>
</dbReference>
<keyword evidence="2" id="KW-0413">Isomerase</keyword>
<proteinExistence type="inferred from homology"/>
<comment type="caution">
    <text evidence="3">The sequence shown here is derived from an EMBL/GenBank/DDBJ whole genome shotgun (WGS) entry which is preliminary data.</text>
</comment>
<dbReference type="SUPFAM" id="SSF53681">
    <property type="entry name" value="Aspartate/glutamate racemase"/>
    <property type="match status" value="2"/>
</dbReference>
<dbReference type="PANTHER" id="PTHR21198:SF7">
    <property type="entry name" value="ASPARTATE-GLUTAMATE RACEMASE FAMILY"/>
    <property type="match status" value="1"/>
</dbReference>